<feature type="transmembrane region" description="Helical" evidence="10">
    <location>
        <begin position="181"/>
        <end position="203"/>
    </location>
</feature>
<dbReference type="PROSITE" id="PS51201">
    <property type="entry name" value="RCK_N"/>
    <property type="match status" value="1"/>
</dbReference>
<feature type="transmembrane region" description="Helical" evidence="10">
    <location>
        <begin position="6"/>
        <end position="24"/>
    </location>
</feature>
<dbReference type="InterPro" id="IPR036291">
    <property type="entry name" value="NAD(P)-bd_dom_sf"/>
</dbReference>
<keyword evidence="13" id="KW-1185">Reference proteome</keyword>
<dbReference type="PANTHER" id="PTHR46157">
    <property type="entry name" value="K(+) EFFLUX ANTIPORTER 3, CHLOROPLASTIC"/>
    <property type="match status" value="1"/>
</dbReference>
<comment type="subcellular location">
    <subcellularLocation>
        <location evidence="1">Membrane</location>
        <topology evidence="1">Multi-pass membrane protein</topology>
    </subcellularLocation>
</comment>
<dbReference type="Proteomes" id="UP000664303">
    <property type="component" value="Unassembled WGS sequence"/>
</dbReference>
<dbReference type="Pfam" id="PF00999">
    <property type="entry name" value="Na_H_Exchanger"/>
    <property type="match status" value="1"/>
</dbReference>
<dbReference type="GO" id="GO:1902600">
    <property type="term" value="P:proton transmembrane transport"/>
    <property type="evidence" value="ECO:0007669"/>
    <property type="project" value="InterPro"/>
</dbReference>
<keyword evidence="6" id="KW-0630">Potassium</keyword>
<dbReference type="GO" id="GO:0015297">
    <property type="term" value="F:antiporter activity"/>
    <property type="evidence" value="ECO:0007669"/>
    <property type="project" value="UniProtKB-KW"/>
</dbReference>
<evidence type="ECO:0000256" key="7">
    <source>
        <dbReference type="ARBA" id="ARBA00022989"/>
    </source>
</evidence>
<reference evidence="12" key="1">
    <citation type="submission" date="2021-02" db="EMBL/GenBank/DDBJ databases">
        <title>PHA producing bacteria isolated from coastal sediment in Guangdong, Shenzhen.</title>
        <authorList>
            <person name="Zheng W."/>
            <person name="Yu S."/>
            <person name="Huang Y."/>
        </authorList>
    </citation>
    <scope>NUCLEOTIDE SEQUENCE</scope>
    <source>
        <strain evidence="12">TN14-10</strain>
    </source>
</reference>
<dbReference type="RefSeq" id="WP_206562293.1">
    <property type="nucleotide sequence ID" value="NZ_JAFKCZ010000019.1"/>
</dbReference>
<evidence type="ECO:0000259" key="11">
    <source>
        <dbReference type="PROSITE" id="PS51201"/>
    </source>
</evidence>
<feature type="transmembrane region" description="Helical" evidence="10">
    <location>
        <begin position="31"/>
        <end position="49"/>
    </location>
</feature>
<evidence type="ECO:0000256" key="5">
    <source>
        <dbReference type="ARBA" id="ARBA00022692"/>
    </source>
</evidence>
<feature type="transmembrane region" description="Helical" evidence="10">
    <location>
        <begin position="55"/>
        <end position="74"/>
    </location>
</feature>
<evidence type="ECO:0000256" key="9">
    <source>
        <dbReference type="ARBA" id="ARBA00023136"/>
    </source>
</evidence>
<feature type="transmembrane region" description="Helical" evidence="10">
    <location>
        <begin position="215"/>
        <end position="233"/>
    </location>
</feature>
<dbReference type="InterPro" id="IPR038770">
    <property type="entry name" value="Na+/solute_symporter_sf"/>
</dbReference>
<keyword evidence="9 10" id="KW-0472">Membrane</keyword>
<dbReference type="GO" id="GO:0005886">
    <property type="term" value="C:plasma membrane"/>
    <property type="evidence" value="ECO:0007669"/>
    <property type="project" value="TreeGrafter"/>
</dbReference>
<evidence type="ECO:0000256" key="4">
    <source>
        <dbReference type="ARBA" id="ARBA00022538"/>
    </source>
</evidence>
<dbReference type="Gene3D" id="3.40.50.720">
    <property type="entry name" value="NAD(P)-binding Rossmann-like Domain"/>
    <property type="match status" value="1"/>
</dbReference>
<keyword evidence="4" id="KW-0633">Potassium transport</keyword>
<dbReference type="InterPro" id="IPR003148">
    <property type="entry name" value="RCK_N"/>
</dbReference>
<feature type="transmembrane region" description="Helical" evidence="10">
    <location>
        <begin position="114"/>
        <end position="135"/>
    </location>
</feature>
<sequence length="564" mass="60483">MHSLVFEDLLVMMAAALVAALLLRRLGLPNILSYLLAGCVIGPHVTGWVGEPESFAFVAEFGVVLLLFSIGLEFSLSRLLALRGSVFGVGGFQVVLCALLFGAAVYLWGTTVQAAVVIAGALALSSTAIVIRELSSLGQLHQRHGQLAVGVLLFQDLAAIIFLILVPVLAGAEEGGLASEIATALLRGAVLFAILMSVGKWLLPPLYREIARAHSEEIFVISTLVIVLLAAWLTHGFGLSMALGGFVIGMMLGESSFRHQIDSDIRGFKDILLALFFITIGMDIQVDLLLDYWPRLLLFAALLMLVKTALIALVVGLTGEDRYTALRCGLNLAQSGEFAIALLALGQLSGVVPADHASFIVLVAILTMAVSPLLLRYSERITPWLLHTLGVAPPVAAGIPREAEIHQGGHVIVGGYGRIGRVLAGLLEENQVPYIAIDNNVAVVDRARAEGRNVLFGDSANLQILRSCHIDSALLAVLTFRSLEQARAMIAQMRSVGINTPVIVRCHEQGHVRELLSLGANRVVPEMQEASLAIGAQMLELLDVDHSVIRQQLEARREHHGDVS</sequence>
<dbReference type="EMBL" id="JAFKCZ010000019">
    <property type="protein sequence ID" value="MBN7798846.1"/>
    <property type="molecule type" value="Genomic_DNA"/>
</dbReference>
<keyword evidence="7 10" id="KW-1133">Transmembrane helix</keyword>
<dbReference type="GO" id="GO:0006813">
    <property type="term" value="P:potassium ion transport"/>
    <property type="evidence" value="ECO:0007669"/>
    <property type="project" value="UniProtKB-KW"/>
</dbReference>
<gene>
    <name evidence="12" type="ORF">JYP50_19755</name>
</gene>
<organism evidence="12 13">
    <name type="scientific">Parahaliea mediterranea</name>
    <dbReference type="NCBI Taxonomy" id="651086"/>
    <lineage>
        <taxon>Bacteria</taxon>
        <taxon>Pseudomonadati</taxon>
        <taxon>Pseudomonadota</taxon>
        <taxon>Gammaproteobacteria</taxon>
        <taxon>Cellvibrionales</taxon>
        <taxon>Halieaceae</taxon>
        <taxon>Parahaliea</taxon>
    </lineage>
</organism>
<keyword evidence="3" id="KW-0050">Antiport</keyword>
<feature type="domain" description="RCK N-terminal" evidence="11">
    <location>
        <begin position="408"/>
        <end position="525"/>
    </location>
</feature>
<dbReference type="SUPFAM" id="SSF51735">
    <property type="entry name" value="NAD(P)-binding Rossmann-fold domains"/>
    <property type="match status" value="1"/>
</dbReference>
<feature type="transmembrane region" description="Helical" evidence="10">
    <location>
        <begin position="296"/>
        <end position="317"/>
    </location>
</feature>
<evidence type="ECO:0000313" key="13">
    <source>
        <dbReference type="Proteomes" id="UP000664303"/>
    </source>
</evidence>
<evidence type="ECO:0000256" key="6">
    <source>
        <dbReference type="ARBA" id="ARBA00022958"/>
    </source>
</evidence>
<dbReference type="Pfam" id="PF02254">
    <property type="entry name" value="TrkA_N"/>
    <property type="match status" value="1"/>
</dbReference>
<evidence type="ECO:0000256" key="10">
    <source>
        <dbReference type="SAM" id="Phobius"/>
    </source>
</evidence>
<feature type="transmembrane region" description="Helical" evidence="10">
    <location>
        <begin position="86"/>
        <end position="108"/>
    </location>
</feature>
<evidence type="ECO:0000313" key="12">
    <source>
        <dbReference type="EMBL" id="MBN7798846.1"/>
    </source>
</evidence>
<feature type="transmembrane region" description="Helical" evidence="10">
    <location>
        <begin position="356"/>
        <end position="375"/>
    </location>
</feature>
<evidence type="ECO:0000256" key="2">
    <source>
        <dbReference type="ARBA" id="ARBA00022448"/>
    </source>
</evidence>
<accession>A0A939DIM7</accession>
<keyword evidence="8" id="KW-0406">Ion transport</keyword>
<protein>
    <submittedName>
        <fullName evidence="12">Cation:proton antiporter</fullName>
    </submittedName>
</protein>
<proteinExistence type="predicted"/>
<dbReference type="Gene3D" id="1.20.1530.20">
    <property type="match status" value="1"/>
</dbReference>
<dbReference type="InterPro" id="IPR006153">
    <property type="entry name" value="Cation/H_exchanger_TM"/>
</dbReference>
<comment type="caution">
    <text evidence="12">The sequence shown here is derived from an EMBL/GenBank/DDBJ whole genome shotgun (WGS) entry which is preliminary data.</text>
</comment>
<dbReference type="PANTHER" id="PTHR46157:SF4">
    <property type="entry name" value="K(+) EFFLUX ANTIPORTER 3, CHLOROPLASTIC"/>
    <property type="match status" value="1"/>
</dbReference>
<evidence type="ECO:0000256" key="8">
    <source>
        <dbReference type="ARBA" id="ARBA00023065"/>
    </source>
</evidence>
<feature type="transmembrane region" description="Helical" evidence="10">
    <location>
        <begin position="147"/>
        <end position="169"/>
    </location>
</feature>
<evidence type="ECO:0000256" key="3">
    <source>
        <dbReference type="ARBA" id="ARBA00022449"/>
    </source>
</evidence>
<keyword evidence="2" id="KW-0813">Transport</keyword>
<evidence type="ECO:0000256" key="1">
    <source>
        <dbReference type="ARBA" id="ARBA00004141"/>
    </source>
</evidence>
<feature type="transmembrane region" description="Helical" evidence="10">
    <location>
        <begin position="271"/>
        <end position="290"/>
    </location>
</feature>
<name>A0A939DIM7_9GAMM</name>
<keyword evidence="5 10" id="KW-0812">Transmembrane</keyword>
<dbReference type="AlphaFoldDB" id="A0A939DIM7"/>